<dbReference type="STRING" id="187979.ERS852385_00791"/>
<dbReference type="GeneID" id="83710831"/>
<comment type="catalytic activity">
    <reaction evidence="17 19">
        <text>alpha-ribazole + adenosylcob(III)inamide-GDP = adenosylcob(III)alamin + GMP + H(+)</text>
        <dbReference type="Rhea" id="RHEA:16049"/>
        <dbReference type="ChEBI" id="CHEBI:10329"/>
        <dbReference type="ChEBI" id="CHEBI:15378"/>
        <dbReference type="ChEBI" id="CHEBI:18408"/>
        <dbReference type="ChEBI" id="CHEBI:58115"/>
        <dbReference type="ChEBI" id="CHEBI:60487"/>
        <dbReference type="EC" id="2.7.8.26"/>
    </reaction>
</comment>
<feature type="transmembrane region" description="Helical" evidence="19">
    <location>
        <begin position="35"/>
        <end position="58"/>
    </location>
</feature>
<dbReference type="PANTHER" id="PTHR34148:SF1">
    <property type="entry name" value="ADENOSYLCOBINAMIDE-GDP RIBAZOLETRANSFERASE"/>
    <property type="match status" value="1"/>
</dbReference>
<evidence type="ECO:0000256" key="2">
    <source>
        <dbReference type="ARBA" id="ARBA00004651"/>
    </source>
</evidence>
<dbReference type="GO" id="GO:0009236">
    <property type="term" value="P:cobalamin biosynthetic process"/>
    <property type="evidence" value="ECO:0007669"/>
    <property type="project" value="UniProtKB-UniRule"/>
</dbReference>
<evidence type="ECO:0000256" key="16">
    <source>
        <dbReference type="ARBA" id="ARBA00032853"/>
    </source>
</evidence>
<evidence type="ECO:0000256" key="8">
    <source>
        <dbReference type="ARBA" id="ARBA00022573"/>
    </source>
</evidence>
<evidence type="ECO:0000256" key="10">
    <source>
        <dbReference type="ARBA" id="ARBA00022692"/>
    </source>
</evidence>
<reference evidence="20 21" key="1">
    <citation type="submission" date="2015-09" db="EMBL/GenBank/DDBJ databases">
        <authorList>
            <consortium name="Pathogen Informatics"/>
        </authorList>
    </citation>
    <scope>NUCLEOTIDE SEQUENCE [LARGE SCALE GENOMIC DNA]</scope>
    <source>
        <strain evidence="20 21">2789STDY5608828</strain>
    </source>
</reference>
<comment type="catalytic activity">
    <reaction evidence="18 19">
        <text>alpha-ribazole 5'-phosphate + adenosylcob(III)inamide-GDP = adenosylcob(III)alamin 5'-phosphate + GMP + H(+)</text>
        <dbReference type="Rhea" id="RHEA:23560"/>
        <dbReference type="ChEBI" id="CHEBI:15378"/>
        <dbReference type="ChEBI" id="CHEBI:57918"/>
        <dbReference type="ChEBI" id="CHEBI:58115"/>
        <dbReference type="ChEBI" id="CHEBI:60487"/>
        <dbReference type="ChEBI" id="CHEBI:60493"/>
        <dbReference type="EC" id="2.7.8.26"/>
    </reaction>
</comment>
<comment type="similarity">
    <text evidence="4 19">Belongs to the CobS family.</text>
</comment>
<sequence>MRSFLTALQFLTRIHLVRQENLTAEDFGRSTRFFPLVGVVLGALYLLAALACLAFLGLPSYTGKAILVLLPLLLTGGLHADGFMDTVDGLFSGRSRERMLEIMKDSRTGSFGVAAFAGLLLLNWSLLLDLPAPVLLIGIFIMPIIGRMAMLLAVAHFPYARPSGMGQAFAAMADRRAVLIGLVTSLVFVAPWGIAAIAALLIGLLFAFLFGRYAEKKLGGLTGDVYGAIELMTEVLVLFVLFLFAVLPFDRAGCFLWM</sequence>
<feature type="transmembrane region" description="Helical" evidence="19">
    <location>
        <begin position="134"/>
        <end position="157"/>
    </location>
</feature>
<keyword evidence="13 19" id="KW-0472">Membrane</keyword>
<feature type="transmembrane region" description="Helical" evidence="19">
    <location>
        <begin position="108"/>
        <end position="128"/>
    </location>
</feature>
<proteinExistence type="inferred from homology"/>
<evidence type="ECO:0000313" key="21">
    <source>
        <dbReference type="Proteomes" id="UP000095546"/>
    </source>
</evidence>
<comment type="pathway">
    <text evidence="3 19">Cofactor biosynthesis; adenosylcobalamin biosynthesis; adenosylcobalamin from cob(II)yrinate a,c-diamide: step 7/7.</text>
</comment>
<keyword evidence="7 19" id="KW-1003">Cell membrane</keyword>
<accession>A0A173Y0K9</accession>
<dbReference type="EMBL" id="CYYU01000003">
    <property type="protein sequence ID" value="CUN57100.1"/>
    <property type="molecule type" value="Genomic_DNA"/>
</dbReference>
<dbReference type="InterPro" id="IPR003805">
    <property type="entry name" value="CobS"/>
</dbReference>
<evidence type="ECO:0000256" key="19">
    <source>
        <dbReference type="HAMAP-Rule" id="MF_00719"/>
    </source>
</evidence>
<gene>
    <name evidence="19" type="primary">cobS</name>
    <name evidence="20" type="ORF">ERS852385_00791</name>
</gene>
<evidence type="ECO:0000256" key="9">
    <source>
        <dbReference type="ARBA" id="ARBA00022679"/>
    </source>
</evidence>
<keyword evidence="21" id="KW-1185">Reference proteome</keyword>
<evidence type="ECO:0000256" key="18">
    <source>
        <dbReference type="ARBA" id="ARBA00049504"/>
    </source>
</evidence>
<protein>
    <recommendedName>
        <fullName evidence="6 19">Adenosylcobinamide-GDP ribazoletransferase</fullName>
        <ecNumber evidence="5 19">2.7.8.26</ecNumber>
    </recommendedName>
    <alternativeName>
        <fullName evidence="16 19">Cobalamin synthase</fullName>
    </alternativeName>
    <alternativeName>
        <fullName evidence="15 19">Cobalamin-5'-phosphate synthase</fullName>
    </alternativeName>
</protein>
<dbReference type="GO" id="GO:0051073">
    <property type="term" value="F:adenosylcobinamide-GDP ribazoletransferase activity"/>
    <property type="evidence" value="ECO:0007669"/>
    <property type="project" value="UniProtKB-UniRule"/>
</dbReference>
<evidence type="ECO:0000256" key="1">
    <source>
        <dbReference type="ARBA" id="ARBA00001946"/>
    </source>
</evidence>
<dbReference type="NCBIfam" id="TIGR00317">
    <property type="entry name" value="cobS"/>
    <property type="match status" value="1"/>
</dbReference>
<evidence type="ECO:0000256" key="3">
    <source>
        <dbReference type="ARBA" id="ARBA00004663"/>
    </source>
</evidence>
<evidence type="ECO:0000256" key="4">
    <source>
        <dbReference type="ARBA" id="ARBA00010561"/>
    </source>
</evidence>
<keyword evidence="10 19" id="KW-0812">Transmembrane</keyword>
<dbReference type="EC" id="2.7.8.26" evidence="5 19"/>
<organism evidence="20 21">
    <name type="scientific">Mitsuokella jalaludinii</name>
    <dbReference type="NCBI Taxonomy" id="187979"/>
    <lineage>
        <taxon>Bacteria</taxon>
        <taxon>Bacillati</taxon>
        <taxon>Bacillota</taxon>
        <taxon>Negativicutes</taxon>
        <taxon>Selenomonadales</taxon>
        <taxon>Selenomonadaceae</taxon>
        <taxon>Mitsuokella</taxon>
    </lineage>
</organism>
<keyword evidence="12 19" id="KW-1133">Transmembrane helix</keyword>
<dbReference type="GO" id="GO:0008818">
    <property type="term" value="F:cobalamin 5'-phosphate synthase activity"/>
    <property type="evidence" value="ECO:0007669"/>
    <property type="project" value="UniProtKB-UniRule"/>
</dbReference>
<evidence type="ECO:0000256" key="5">
    <source>
        <dbReference type="ARBA" id="ARBA00013200"/>
    </source>
</evidence>
<comment type="cofactor">
    <cofactor evidence="1 19">
        <name>Mg(2+)</name>
        <dbReference type="ChEBI" id="CHEBI:18420"/>
    </cofactor>
</comment>
<dbReference type="Pfam" id="PF02654">
    <property type="entry name" value="CobS"/>
    <property type="match status" value="1"/>
</dbReference>
<evidence type="ECO:0000256" key="14">
    <source>
        <dbReference type="ARBA" id="ARBA00025228"/>
    </source>
</evidence>
<comment type="function">
    <text evidence="14 19">Joins adenosylcobinamide-GDP and alpha-ribazole to generate adenosylcobalamin (Ado-cobalamin). Also synthesizes adenosylcobalamin 5'-phosphate from adenosylcobinamide-GDP and alpha-ribazole 5'-phosphate.</text>
</comment>
<keyword evidence="9 19" id="KW-0808">Transferase</keyword>
<evidence type="ECO:0000256" key="11">
    <source>
        <dbReference type="ARBA" id="ARBA00022842"/>
    </source>
</evidence>
<evidence type="ECO:0000256" key="17">
    <source>
        <dbReference type="ARBA" id="ARBA00048623"/>
    </source>
</evidence>
<comment type="subcellular location">
    <subcellularLocation>
        <location evidence="2 19">Cell membrane</location>
        <topology evidence="2 19">Multi-pass membrane protein</topology>
    </subcellularLocation>
</comment>
<feature type="transmembrane region" description="Helical" evidence="19">
    <location>
        <begin position="231"/>
        <end position="249"/>
    </location>
</feature>
<evidence type="ECO:0000256" key="12">
    <source>
        <dbReference type="ARBA" id="ARBA00022989"/>
    </source>
</evidence>
<feature type="transmembrane region" description="Helical" evidence="19">
    <location>
        <begin position="178"/>
        <end position="211"/>
    </location>
</feature>
<evidence type="ECO:0000256" key="7">
    <source>
        <dbReference type="ARBA" id="ARBA00022475"/>
    </source>
</evidence>
<dbReference type="AlphaFoldDB" id="A0A173Y0K9"/>
<dbReference type="HAMAP" id="MF_00719">
    <property type="entry name" value="CobS"/>
    <property type="match status" value="1"/>
</dbReference>
<keyword evidence="11 19" id="KW-0460">Magnesium</keyword>
<evidence type="ECO:0000256" key="15">
    <source>
        <dbReference type="ARBA" id="ARBA00032605"/>
    </source>
</evidence>
<dbReference type="Proteomes" id="UP000095546">
    <property type="component" value="Unassembled WGS sequence"/>
</dbReference>
<keyword evidence="8 19" id="KW-0169">Cobalamin biosynthesis</keyword>
<dbReference type="UniPathway" id="UPA00148">
    <property type="reaction ID" value="UER00238"/>
</dbReference>
<dbReference type="OrthoDB" id="9794626at2"/>
<evidence type="ECO:0000256" key="6">
    <source>
        <dbReference type="ARBA" id="ARBA00015850"/>
    </source>
</evidence>
<evidence type="ECO:0000256" key="13">
    <source>
        <dbReference type="ARBA" id="ARBA00023136"/>
    </source>
</evidence>
<dbReference type="GO" id="GO:0005886">
    <property type="term" value="C:plasma membrane"/>
    <property type="evidence" value="ECO:0007669"/>
    <property type="project" value="UniProtKB-SubCell"/>
</dbReference>
<dbReference type="RefSeq" id="WP_036377969.1">
    <property type="nucleotide sequence ID" value="NZ_CABIWZ010000003.1"/>
</dbReference>
<dbReference type="eggNOG" id="COG0368">
    <property type="taxonomic scope" value="Bacteria"/>
</dbReference>
<evidence type="ECO:0000313" key="20">
    <source>
        <dbReference type="EMBL" id="CUN57100.1"/>
    </source>
</evidence>
<name>A0A173Y0K9_9FIRM</name>
<dbReference type="PANTHER" id="PTHR34148">
    <property type="entry name" value="ADENOSYLCOBINAMIDE-GDP RIBAZOLETRANSFERASE"/>
    <property type="match status" value="1"/>
</dbReference>